<dbReference type="EMBL" id="BMHF01000001">
    <property type="protein sequence ID" value="GGA20555.1"/>
    <property type="molecule type" value="Genomic_DNA"/>
</dbReference>
<sequence>MSINADKKEIILNEINHWRNGRLLPEQYCDFLENLYMDEARPPRKSFISVTSIRQGNPWIWFLGFGISAFIFFIGFYFSRFPWPLQMASALLLTCLLYTVATLVRPRSKWNAYLAALTGNLLLLGFGIWMLRLQGWEDELSRAALIGTCAIVWALAGFFLRLSFVHYCGLACGILLYAFLFRYWHPHESWQILQLLWLPLCIVLCWLSWLVHFKRKDVSSVYFGAAATVWFMPEVDAYLLRHEAPGVLVWLGLAKLALAFIILFMFRKKWITWVAS</sequence>
<evidence type="ECO:0000313" key="3">
    <source>
        <dbReference type="Proteomes" id="UP000609323"/>
    </source>
</evidence>
<feature type="transmembrane region" description="Helical" evidence="1">
    <location>
        <begin position="247"/>
        <end position="266"/>
    </location>
</feature>
<keyword evidence="3" id="KW-1185">Reference proteome</keyword>
<gene>
    <name evidence="2" type="ORF">GCM10010917_01570</name>
</gene>
<evidence type="ECO:0000256" key="1">
    <source>
        <dbReference type="SAM" id="Phobius"/>
    </source>
</evidence>
<organism evidence="2 3">
    <name type="scientific">Paenibacillus physcomitrellae</name>
    <dbReference type="NCBI Taxonomy" id="1619311"/>
    <lineage>
        <taxon>Bacteria</taxon>
        <taxon>Bacillati</taxon>
        <taxon>Bacillota</taxon>
        <taxon>Bacilli</taxon>
        <taxon>Bacillales</taxon>
        <taxon>Paenibacillaceae</taxon>
        <taxon>Paenibacillus</taxon>
    </lineage>
</organism>
<feature type="transmembrane region" description="Helical" evidence="1">
    <location>
        <begin position="221"/>
        <end position="241"/>
    </location>
</feature>
<keyword evidence="1" id="KW-0472">Membrane</keyword>
<evidence type="ECO:0008006" key="4">
    <source>
        <dbReference type="Google" id="ProtNLM"/>
    </source>
</evidence>
<name>A0ABQ1FMB4_9BACL</name>
<comment type="caution">
    <text evidence="2">The sequence shown here is derived from an EMBL/GenBank/DDBJ whole genome shotgun (WGS) entry which is preliminary data.</text>
</comment>
<proteinExistence type="predicted"/>
<feature type="transmembrane region" description="Helical" evidence="1">
    <location>
        <begin position="111"/>
        <end position="131"/>
    </location>
</feature>
<keyword evidence="1" id="KW-0812">Transmembrane</keyword>
<feature type="transmembrane region" description="Helical" evidence="1">
    <location>
        <begin position="59"/>
        <end position="79"/>
    </location>
</feature>
<dbReference type="RefSeq" id="WP_094093609.1">
    <property type="nucleotide sequence ID" value="NZ_BMHF01000001.1"/>
</dbReference>
<reference evidence="3" key="1">
    <citation type="journal article" date="2019" name="Int. J. Syst. Evol. Microbiol.">
        <title>The Global Catalogue of Microorganisms (GCM) 10K type strain sequencing project: providing services to taxonomists for standard genome sequencing and annotation.</title>
        <authorList>
            <consortium name="The Broad Institute Genomics Platform"/>
            <consortium name="The Broad Institute Genome Sequencing Center for Infectious Disease"/>
            <person name="Wu L."/>
            <person name="Ma J."/>
        </authorList>
    </citation>
    <scope>NUCLEOTIDE SEQUENCE [LARGE SCALE GENOMIC DNA]</scope>
    <source>
        <strain evidence="3">CGMCC 1.15044</strain>
    </source>
</reference>
<feature type="transmembrane region" description="Helical" evidence="1">
    <location>
        <begin position="190"/>
        <end position="209"/>
    </location>
</feature>
<feature type="transmembrane region" description="Helical" evidence="1">
    <location>
        <begin position="85"/>
        <end position="104"/>
    </location>
</feature>
<dbReference type="Proteomes" id="UP000609323">
    <property type="component" value="Unassembled WGS sequence"/>
</dbReference>
<feature type="transmembrane region" description="Helical" evidence="1">
    <location>
        <begin position="143"/>
        <end position="160"/>
    </location>
</feature>
<evidence type="ECO:0000313" key="2">
    <source>
        <dbReference type="EMBL" id="GGA20555.1"/>
    </source>
</evidence>
<keyword evidence="1" id="KW-1133">Transmembrane helix</keyword>
<feature type="transmembrane region" description="Helical" evidence="1">
    <location>
        <begin position="167"/>
        <end position="184"/>
    </location>
</feature>
<accession>A0ABQ1FMB4</accession>
<protein>
    <recommendedName>
        <fullName evidence="4">DUF2157 domain-containing protein</fullName>
    </recommendedName>
</protein>